<reference evidence="1 2" key="1">
    <citation type="journal article" date="2013" name="Nat. Genet.">
        <title>The genome of the hydatid tapeworm Echinococcus granulosus.</title>
        <authorList>
            <person name="Zheng H."/>
            <person name="Zhang W."/>
            <person name="Zhang L."/>
            <person name="Zhang Z."/>
            <person name="Li J."/>
            <person name="Lu G."/>
            <person name="Zhu Y."/>
            <person name="Wang Y."/>
            <person name="Huang Y."/>
            <person name="Liu J."/>
            <person name="Kang H."/>
            <person name="Chen J."/>
            <person name="Wang L."/>
            <person name="Chen A."/>
            <person name="Yu S."/>
            <person name="Gao Z."/>
            <person name="Jin L."/>
            <person name="Gu W."/>
            <person name="Wang Z."/>
            <person name="Zhao L."/>
            <person name="Shi B."/>
            <person name="Wen H."/>
            <person name="Lin R."/>
            <person name="Jones M.K."/>
            <person name="Brejova B."/>
            <person name="Vinar T."/>
            <person name="Zhao G."/>
            <person name="McManus D.P."/>
            <person name="Chen Z."/>
            <person name="Zhou Y."/>
            <person name="Wang S."/>
        </authorList>
    </citation>
    <scope>NUCLEOTIDE SEQUENCE [LARGE SCALE GENOMIC DNA]</scope>
</reference>
<name>W6U189_ECHGR</name>
<evidence type="ECO:0000313" key="1">
    <source>
        <dbReference type="EMBL" id="EUB54793.1"/>
    </source>
</evidence>
<protein>
    <submittedName>
        <fullName evidence="1">Uncharacterized protein</fullName>
    </submittedName>
</protein>
<dbReference type="AlphaFoldDB" id="W6U189"/>
<accession>W6U189</accession>
<dbReference type="KEGG" id="egl:EGR_10346"/>
<comment type="caution">
    <text evidence="1">The sequence shown here is derived from an EMBL/GenBank/DDBJ whole genome shotgun (WGS) entry which is preliminary data.</text>
</comment>
<dbReference type="EMBL" id="APAU02000211">
    <property type="protein sequence ID" value="EUB54793.1"/>
    <property type="molecule type" value="Genomic_DNA"/>
</dbReference>
<proteinExistence type="predicted"/>
<organism evidence="1 2">
    <name type="scientific">Echinococcus granulosus</name>
    <name type="common">Hydatid tapeworm</name>
    <dbReference type="NCBI Taxonomy" id="6210"/>
    <lineage>
        <taxon>Eukaryota</taxon>
        <taxon>Metazoa</taxon>
        <taxon>Spiralia</taxon>
        <taxon>Lophotrochozoa</taxon>
        <taxon>Platyhelminthes</taxon>
        <taxon>Cestoda</taxon>
        <taxon>Eucestoda</taxon>
        <taxon>Cyclophyllidea</taxon>
        <taxon>Taeniidae</taxon>
        <taxon>Echinococcus</taxon>
        <taxon>Echinococcus granulosus group</taxon>
    </lineage>
</organism>
<keyword evidence="2" id="KW-1185">Reference proteome</keyword>
<gene>
    <name evidence="1" type="ORF">EGR_10346</name>
</gene>
<sequence length="246" mass="28770">MLLMESVSSYPSFILSSHQAGGVTFKRIHSIMMYRDWFSMMPKVVQSPKGDILLISSWHCISEYFRRKCMHHPRISEFVGSRCCLLSSRSGSTCALVSTPNFEIQAHHFCDFALMCYFCIVVTSTSCLHAEIGRIFYFKMFIHNLFTKFDVFPWTLVNLLAFTICKTSTIRYFKKSLNYSQENFYCYHILVNSAYFNTYSHIFIQSFGVKCVLLKILLFSRGHIIFKAQAIFYMPTQIHEKILHLH</sequence>
<dbReference type="Proteomes" id="UP000019149">
    <property type="component" value="Unassembled WGS sequence"/>
</dbReference>
<dbReference type="RefSeq" id="XP_024345989.1">
    <property type="nucleotide sequence ID" value="XM_024499595.1"/>
</dbReference>
<dbReference type="GeneID" id="36346061"/>
<dbReference type="CTD" id="36346061"/>
<evidence type="ECO:0000313" key="2">
    <source>
        <dbReference type="Proteomes" id="UP000019149"/>
    </source>
</evidence>